<protein>
    <recommendedName>
        <fullName evidence="3">Phage minor capsid protein 2</fullName>
    </recommendedName>
</protein>
<name>A0A6L5YLW2_9FIRM</name>
<dbReference type="GO" id="GO:0005198">
    <property type="term" value="F:structural molecule activity"/>
    <property type="evidence" value="ECO:0007669"/>
    <property type="project" value="InterPro"/>
</dbReference>
<dbReference type="EMBL" id="VUNI01000001">
    <property type="protein sequence ID" value="MST73455.1"/>
    <property type="molecule type" value="Genomic_DNA"/>
</dbReference>
<proteinExistence type="predicted"/>
<reference evidence="1 2" key="1">
    <citation type="submission" date="2019-08" db="EMBL/GenBank/DDBJ databases">
        <title>In-depth cultivation of the pig gut microbiome towards novel bacterial diversity and tailored functional studies.</title>
        <authorList>
            <person name="Wylensek D."/>
            <person name="Hitch T.C.A."/>
            <person name="Clavel T."/>
        </authorList>
    </citation>
    <scope>NUCLEOTIDE SEQUENCE [LARGE SCALE GENOMIC DNA]</scope>
    <source>
        <strain evidence="1 2">MUC/MUC-530-WT-4D</strain>
    </source>
</reference>
<organism evidence="1 2">
    <name type="scientific">Roseburia porci</name>
    <dbReference type="NCBI Taxonomy" id="2605790"/>
    <lineage>
        <taxon>Bacteria</taxon>
        <taxon>Bacillati</taxon>
        <taxon>Bacillota</taxon>
        <taxon>Clostridia</taxon>
        <taxon>Lachnospirales</taxon>
        <taxon>Lachnospiraceae</taxon>
        <taxon>Roseburia</taxon>
    </lineage>
</organism>
<evidence type="ECO:0000313" key="2">
    <source>
        <dbReference type="Proteomes" id="UP000474024"/>
    </source>
</evidence>
<accession>A0A6L5YLW2</accession>
<sequence>MLPEEVLEQLGDRGAALFQAFEQDLIADIARRIKKTGRYTETAELQAQAMMAEGVSPAEILKEVMRILQADDEYQKEVAQNTLEWKKYVKAEIQAMREKAKEEGDDIIANAGDMSFNYDLSMWEQNGEKITKDSAINRMISEMSKDTAGTFKNLTKSMGFKGAYSFVTLQNAYIRYLDKAVVKMASGTFSYDRAVEDAVREMAHSGLRSVDYASGRTYQLDTAARMCVRTSCHQLSAKMSMHNCEKMGTDLVEVTAHWGARPEHAVWQGKIYSRSGKNKKYPPFSECHYGAVDGLCGVNCRHTFYPFFEGISEPTKWDEEPEPKEYNGKTYTYYDMTQKQRQMERKVRETKREIEAKRAIGGDTDDLESAKRKQIAEYHKFSDEMGIRPKDNRLRVVKGSSDLTKTKSYKAAKRGQELKSGALNIKNDPLGRKREAHAKRYYEEITNRKPYTVINRIAKNGNISKKSAKNIYNHVFVESHRFADGSTRMFDPDYDMAESFRRILDGKDIKSHDIVLIKHENLELNLMKKYNLAYEDAHNLAVRKYDYEKALDEFLKEVEK</sequence>
<gene>
    <name evidence="1" type="ORF">FYJ75_00215</name>
</gene>
<keyword evidence="2" id="KW-1185">Reference proteome</keyword>
<dbReference type="RefSeq" id="WP_154427640.1">
    <property type="nucleotide sequence ID" value="NZ_VUNI01000001.1"/>
</dbReference>
<evidence type="ECO:0000313" key="1">
    <source>
        <dbReference type="EMBL" id="MST73455.1"/>
    </source>
</evidence>
<dbReference type="AlphaFoldDB" id="A0A6L5YLW2"/>
<comment type="caution">
    <text evidence="1">The sequence shown here is derived from an EMBL/GenBank/DDBJ whole genome shotgun (WGS) entry which is preliminary data.</text>
</comment>
<dbReference type="InterPro" id="IPR009319">
    <property type="entry name" value="Phage_A118_VSP1"/>
</dbReference>
<dbReference type="Pfam" id="PF06152">
    <property type="entry name" value="Phage_min_cap2"/>
    <property type="match status" value="1"/>
</dbReference>
<evidence type="ECO:0008006" key="3">
    <source>
        <dbReference type="Google" id="ProtNLM"/>
    </source>
</evidence>
<dbReference type="Proteomes" id="UP000474024">
    <property type="component" value="Unassembled WGS sequence"/>
</dbReference>